<dbReference type="InterPro" id="IPR023845">
    <property type="entry name" value="DUF3817_TM"/>
</dbReference>
<keyword evidence="2" id="KW-1003">Cell membrane</keyword>
<evidence type="ECO:0000256" key="4">
    <source>
        <dbReference type="ARBA" id="ARBA00022989"/>
    </source>
</evidence>
<sequence>MMLSMSERTNMSTEARGIKDPAKTSRALKWFKVMAFAAGAAMFVLIAEMIMKYGFENEALTWWSPVHGFIFMGFVFTVWNLGTIQRWSMGRMAAIVLGACIPFVAFWIERKVAAEVEPALAGSLAP</sequence>
<gene>
    <name evidence="8" type="ORF">GCM10009867_22510</name>
</gene>
<dbReference type="Pfam" id="PF12823">
    <property type="entry name" value="DUF3817"/>
    <property type="match status" value="1"/>
</dbReference>
<keyword evidence="5 6" id="KW-0472">Membrane</keyword>
<feature type="transmembrane region" description="Helical" evidence="6">
    <location>
        <begin position="62"/>
        <end position="82"/>
    </location>
</feature>
<keyword evidence="9" id="KW-1185">Reference proteome</keyword>
<comment type="caution">
    <text evidence="8">The sequence shown here is derived from an EMBL/GenBank/DDBJ whole genome shotgun (WGS) entry which is preliminary data.</text>
</comment>
<protein>
    <recommendedName>
        <fullName evidence="7">DUF3817 domain-containing protein</fullName>
    </recommendedName>
</protein>
<evidence type="ECO:0000259" key="7">
    <source>
        <dbReference type="Pfam" id="PF12823"/>
    </source>
</evidence>
<dbReference type="EMBL" id="BAAARN010000002">
    <property type="protein sequence ID" value="GAA2736925.1"/>
    <property type="molecule type" value="Genomic_DNA"/>
</dbReference>
<feature type="transmembrane region" description="Helical" evidence="6">
    <location>
        <begin position="89"/>
        <end position="108"/>
    </location>
</feature>
<keyword evidence="3 6" id="KW-0812">Transmembrane</keyword>
<organism evidence="8 9">
    <name type="scientific">Pedococcus aerophilus</name>
    <dbReference type="NCBI Taxonomy" id="436356"/>
    <lineage>
        <taxon>Bacteria</taxon>
        <taxon>Bacillati</taxon>
        <taxon>Actinomycetota</taxon>
        <taxon>Actinomycetes</taxon>
        <taxon>Micrococcales</taxon>
        <taxon>Intrasporangiaceae</taxon>
        <taxon>Pedococcus</taxon>
    </lineage>
</organism>
<accession>A0ABP6H4Y8</accession>
<keyword evidence="4 6" id="KW-1133">Transmembrane helix</keyword>
<dbReference type="Proteomes" id="UP001501326">
    <property type="component" value="Unassembled WGS sequence"/>
</dbReference>
<evidence type="ECO:0000256" key="1">
    <source>
        <dbReference type="ARBA" id="ARBA00004651"/>
    </source>
</evidence>
<evidence type="ECO:0000313" key="9">
    <source>
        <dbReference type="Proteomes" id="UP001501326"/>
    </source>
</evidence>
<evidence type="ECO:0000313" key="8">
    <source>
        <dbReference type="EMBL" id="GAA2736925.1"/>
    </source>
</evidence>
<proteinExistence type="predicted"/>
<evidence type="ECO:0000256" key="2">
    <source>
        <dbReference type="ARBA" id="ARBA00022475"/>
    </source>
</evidence>
<evidence type="ECO:0000256" key="3">
    <source>
        <dbReference type="ARBA" id="ARBA00022692"/>
    </source>
</evidence>
<dbReference type="PANTHER" id="PTHR40077:SF2">
    <property type="entry name" value="MEMBRANE PROTEIN"/>
    <property type="match status" value="1"/>
</dbReference>
<name>A0ABP6H4Y8_9MICO</name>
<feature type="domain" description="DUF3817" evidence="7">
    <location>
        <begin position="28"/>
        <end position="112"/>
    </location>
</feature>
<reference evidence="9" key="1">
    <citation type="journal article" date="2019" name="Int. J. Syst. Evol. Microbiol.">
        <title>The Global Catalogue of Microorganisms (GCM) 10K type strain sequencing project: providing services to taxonomists for standard genome sequencing and annotation.</title>
        <authorList>
            <consortium name="The Broad Institute Genomics Platform"/>
            <consortium name="The Broad Institute Genome Sequencing Center for Infectious Disease"/>
            <person name="Wu L."/>
            <person name="Ma J."/>
        </authorList>
    </citation>
    <scope>NUCLEOTIDE SEQUENCE [LARGE SCALE GENOMIC DNA]</scope>
    <source>
        <strain evidence="9">JCM 16378</strain>
    </source>
</reference>
<evidence type="ECO:0000256" key="5">
    <source>
        <dbReference type="ARBA" id="ARBA00023136"/>
    </source>
</evidence>
<dbReference type="NCBIfam" id="TIGR03954">
    <property type="entry name" value="integ_memb_HG"/>
    <property type="match status" value="1"/>
</dbReference>
<dbReference type="PANTHER" id="PTHR40077">
    <property type="entry name" value="MEMBRANE PROTEIN-RELATED"/>
    <property type="match status" value="1"/>
</dbReference>
<feature type="transmembrane region" description="Helical" evidence="6">
    <location>
        <begin position="30"/>
        <end position="50"/>
    </location>
</feature>
<evidence type="ECO:0000256" key="6">
    <source>
        <dbReference type="SAM" id="Phobius"/>
    </source>
</evidence>
<comment type="subcellular location">
    <subcellularLocation>
        <location evidence="1">Cell membrane</location>
        <topology evidence="1">Multi-pass membrane protein</topology>
    </subcellularLocation>
</comment>